<dbReference type="InterPro" id="IPR013655">
    <property type="entry name" value="PAS_fold_3"/>
</dbReference>
<dbReference type="NCBIfam" id="TIGR00229">
    <property type="entry name" value="sensory_box"/>
    <property type="match status" value="1"/>
</dbReference>
<dbReference type="InterPro" id="IPR000014">
    <property type="entry name" value="PAS"/>
</dbReference>
<feature type="domain" description="PAS fold-3" evidence="1">
    <location>
        <begin position="24"/>
        <end position="109"/>
    </location>
</feature>
<keyword evidence="3" id="KW-1185">Reference proteome</keyword>
<dbReference type="Proteomes" id="UP000256599">
    <property type="component" value="Unassembled WGS sequence"/>
</dbReference>
<proteinExistence type="predicted"/>
<protein>
    <submittedName>
        <fullName evidence="2">PAS domain S-box protein</fullName>
    </submittedName>
</protein>
<dbReference type="AlphaFoldDB" id="A0A3D8I7K4"/>
<evidence type="ECO:0000313" key="3">
    <source>
        <dbReference type="Proteomes" id="UP000256599"/>
    </source>
</evidence>
<organism evidence="2 3">
    <name type="scientific">Helicobacter marmotae</name>
    <dbReference type="NCBI Taxonomy" id="152490"/>
    <lineage>
        <taxon>Bacteria</taxon>
        <taxon>Pseudomonadati</taxon>
        <taxon>Campylobacterota</taxon>
        <taxon>Epsilonproteobacteria</taxon>
        <taxon>Campylobacterales</taxon>
        <taxon>Helicobacteraceae</taxon>
        <taxon>Helicobacter</taxon>
    </lineage>
</organism>
<dbReference type="InterPro" id="IPR035965">
    <property type="entry name" value="PAS-like_dom_sf"/>
</dbReference>
<comment type="caution">
    <text evidence="2">The sequence shown here is derived from an EMBL/GenBank/DDBJ whole genome shotgun (WGS) entry which is preliminary data.</text>
</comment>
<accession>A0A3D8I7K4</accession>
<evidence type="ECO:0000313" key="2">
    <source>
        <dbReference type="EMBL" id="RDU61143.1"/>
    </source>
</evidence>
<evidence type="ECO:0000259" key="1">
    <source>
        <dbReference type="Pfam" id="PF08447"/>
    </source>
</evidence>
<name>A0A3D8I7K4_9HELI</name>
<dbReference type="SUPFAM" id="SSF55785">
    <property type="entry name" value="PYP-like sensor domain (PAS domain)"/>
    <property type="match status" value="1"/>
</dbReference>
<dbReference type="CDD" id="cd00130">
    <property type="entry name" value="PAS"/>
    <property type="match status" value="1"/>
</dbReference>
<dbReference type="Gene3D" id="3.30.450.20">
    <property type="entry name" value="PAS domain"/>
    <property type="match status" value="1"/>
</dbReference>
<dbReference type="RefSeq" id="WP_104699119.1">
    <property type="nucleotide sequence ID" value="NZ_FZPP01000003.1"/>
</dbReference>
<sequence length="166" mass="19084">MIDLGMELSDSTLITSKTDLQGNIVYCNKDFIRYSGFSESEIFLKPHNIVRHKDMPKAVFKLLWSYIRNGQEVFAFVKNQSKSGAHYWVLANVTPSFDVNNKVVGYYSVRRKPNTKAIEQIAQIYTLMLEAEKQSINDGQKVLENLLLDKAMDYNHFILALQEGKL</sequence>
<dbReference type="Pfam" id="PF08447">
    <property type="entry name" value="PAS_3"/>
    <property type="match status" value="1"/>
</dbReference>
<reference evidence="2 3" key="1">
    <citation type="submission" date="2018-04" db="EMBL/GenBank/DDBJ databases">
        <title>Novel Campyloabacter and Helicobacter Species and Strains.</title>
        <authorList>
            <person name="Mannion A.J."/>
            <person name="Shen Z."/>
            <person name="Fox J.G."/>
        </authorList>
    </citation>
    <scope>NUCLEOTIDE SEQUENCE [LARGE SCALE GENOMIC DNA]</scope>
    <source>
        <strain evidence="2 3">MIT 98-6070</strain>
    </source>
</reference>
<gene>
    <name evidence="2" type="ORF">CQA63_01165</name>
</gene>
<dbReference type="EMBL" id="NXLR01000001">
    <property type="protein sequence ID" value="RDU61143.1"/>
    <property type="molecule type" value="Genomic_DNA"/>
</dbReference>